<organism evidence="1">
    <name type="scientific">Nothobranchius kadleci</name>
    <name type="common">African annual killifish</name>
    <dbReference type="NCBI Taxonomy" id="1051664"/>
    <lineage>
        <taxon>Eukaryota</taxon>
        <taxon>Metazoa</taxon>
        <taxon>Chordata</taxon>
        <taxon>Craniata</taxon>
        <taxon>Vertebrata</taxon>
        <taxon>Euteleostomi</taxon>
        <taxon>Actinopterygii</taxon>
        <taxon>Neopterygii</taxon>
        <taxon>Teleostei</taxon>
        <taxon>Neoteleostei</taxon>
        <taxon>Acanthomorphata</taxon>
        <taxon>Ovalentaria</taxon>
        <taxon>Atherinomorphae</taxon>
        <taxon>Cyprinodontiformes</taxon>
        <taxon>Nothobranchiidae</taxon>
        <taxon>Nothobranchius</taxon>
    </lineage>
</organism>
<reference evidence="1" key="1">
    <citation type="submission" date="2016-05" db="EMBL/GenBank/DDBJ databases">
        <authorList>
            <person name="Lavstsen T."/>
            <person name="Jespersen J.S."/>
        </authorList>
    </citation>
    <scope>NUCLEOTIDE SEQUENCE</scope>
    <source>
        <tissue evidence="1">Brain</tissue>
    </source>
</reference>
<dbReference type="EMBL" id="HADZ01002999">
    <property type="protein sequence ID" value="SBP66940.1"/>
    <property type="molecule type" value="Transcribed_RNA"/>
</dbReference>
<reference evidence="1" key="2">
    <citation type="submission" date="2016-06" db="EMBL/GenBank/DDBJ databases">
        <title>The genome of a short-lived fish provides insights into sex chromosome evolution and the genetic control of aging.</title>
        <authorList>
            <person name="Reichwald K."/>
            <person name="Felder M."/>
            <person name="Petzold A."/>
            <person name="Koch P."/>
            <person name="Groth M."/>
            <person name="Platzer M."/>
        </authorList>
    </citation>
    <scope>NUCLEOTIDE SEQUENCE</scope>
    <source>
        <tissue evidence="1">Brain</tissue>
    </source>
</reference>
<feature type="non-terminal residue" evidence="1">
    <location>
        <position position="1"/>
    </location>
</feature>
<name>A0A1A8BKA1_NOTKA</name>
<dbReference type="AlphaFoldDB" id="A0A1A8BKA1"/>
<evidence type="ECO:0000313" key="1">
    <source>
        <dbReference type="EMBL" id="SBP66940.1"/>
    </source>
</evidence>
<sequence length="73" mass="8128">RCGGGLGARCRTRAHAGRFLPLKRDLSLRKCSLMMELWLNSACSCLQCGNASLSLSEEKPRISHPLQLRKCQL</sequence>
<gene>
    <name evidence="1" type="primary">Nfu_g_1_014957</name>
</gene>
<accession>A0A1A8BKA1</accession>
<feature type="non-terminal residue" evidence="1">
    <location>
        <position position="73"/>
    </location>
</feature>
<proteinExistence type="predicted"/>
<protein>
    <submittedName>
        <fullName evidence="1">Uncharacterized protein</fullName>
    </submittedName>
</protein>